<dbReference type="PANTHER" id="PTHR43861:SF2">
    <property type="entry name" value="CARBOXY-S-ADENOSYL-L-METHIONINE SYNTHASE"/>
    <property type="match status" value="1"/>
</dbReference>
<feature type="binding site" evidence="3 4">
    <location>
        <begin position="65"/>
        <end position="67"/>
    </location>
    <ligand>
        <name>S-adenosyl-L-methionine</name>
        <dbReference type="ChEBI" id="CHEBI:59789"/>
    </ligand>
</feature>
<comment type="function">
    <text evidence="3">Catalyzes the conversion of S-adenosyl-L-methionine (SAM) to carboxy-S-adenosyl-L-methionine (Cx-SAM).</text>
</comment>
<dbReference type="GO" id="GO:1904047">
    <property type="term" value="F:S-adenosyl-L-methionine binding"/>
    <property type="evidence" value="ECO:0007669"/>
    <property type="project" value="UniProtKB-UniRule"/>
</dbReference>
<dbReference type="STRING" id="1856405.BFC17_17340"/>
<dbReference type="Gene3D" id="3.40.50.150">
    <property type="entry name" value="Vaccinia Virus protein VP39"/>
    <property type="match status" value="1"/>
</dbReference>
<dbReference type="EC" id="2.1.3.-" evidence="3"/>
<name>A0A1E8FH83_9ALTE</name>
<protein>
    <recommendedName>
        <fullName evidence="3">Carboxy-S-adenosyl-L-methionine synthase</fullName>
        <shortName evidence="3">Cx-SAM synthase</shortName>
        <ecNumber evidence="3">2.1.3.-</ecNumber>
    </recommendedName>
</protein>
<dbReference type="PANTHER" id="PTHR43861">
    <property type="entry name" value="TRANS-ACONITATE 2-METHYLTRANSFERASE-RELATED"/>
    <property type="match status" value="1"/>
</dbReference>
<dbReference type="InterPro" id="IPR041698">
    <property type="entry name" value="Methyltransf_25"/>
</dbReference>
<evidence type="ECO:0000259" key="5">
    <source>
        <dbReference type="Pfam" id="PF13649"/>
    </source>
</evidence>
<proteinExistence type="inferred from homology"/>
<feature type="binding site" evidence="3 4">
    <location>
        <position position="133"/>
    </location>
    <ligand>
        <name>S-adenosyl-L-methionine</name>
        <dbReference type="ChEBI" id="CHEBI:59789"/>
    </ligand>
</feature>
<feature type="binding site" evidence="3 4">
    <location>
        <position position="40"/>
    </location>
    <ligand>
        <name>S-adenosyl-L-methionine</name>
        <dbReference type="ChEBI" id="CHEBI:59789"/>
    </ligand>
</feature>
<dbReference type="GO" id="GO:0016743">
    <property type="term" value="F:carboxyl- or carbamoyltransferase activity"/>
    <property type="evidence" value="ECO:0007669"/>
    <property type="project" value="UniProtKB-UniRule"/>
</dbReference>
<evidence type="ECO:0000256" key="2">
    <source>
        <dbReference type="ARBA" id="ARBA00022691"/>
    </source>
</evidence>
<reference evidence="6 7" key="1">
    <citation type="submission" date="2016-09" db="EMBL/GenBank/DDBJ databases">
        <title>Alteromonas lipolytica, a new species isolated from sea water.</title>
        <authorList>
            <person name="Wu Y.-H."/>
            <person name="Cheng H."/>
            <person name="Xu X.-W."/>
        </authorList>
    </citation>
    <scope>NUCLEOTIDE SEQUENCE [LARGE SCALE GENOMIC DNA]</scope>
    <source>
        <strain evidence="6 7">JW12</strain>
    </source>
</reference>
<dbReference type="NCBIfam" id="TIGR00740">
    <property type="entry name" value="carboxy-S-adenosyl-L-methionine synthase CmoA"/>
    <property type="match status" value="1"/>
</dbReference>
<keyword evidence="2 3" id="KW-0949">S-adenosyl-L-methionine</keyword>
<dbReference type="GO" id="GO:0002098">
    <property type="term" value="P:tRNA wobble uridine modification"/>
    <property type="evidence" value="ECO:0007669"/>
    <property type="project" value="InterPro"/>
</dbReference>
<dbReference type="PIRSF" id="PIRSF006325">
    <property type="entry name" value="MeTrfase_bac"/>
    <property type="match status" value="1"/>
</dbReference>
<comment type="subunit">
    <text evidence="3">Homodimer.</text>
</comment>
<keyword evidence="7" id="KW-1185">Reference proteome</keyword>
<keyword evidence="1 3" id="KW-0808">Transferase</keyword>
<evidence type="ECO:0000256" key="3">
    <source>
        <dbReference type="HAMAP-Rule" id="MF_01589"/>
    </source>
</evidence>
<dbReference type="HAMAP" id="MF_01589">
    <property type="entry name" value="Cx_SAM_synthase"/>
    <property type="match status" value="1"/>
</dbReference>
<evidence type="ECO:0000256" key="1">
    <source>
        <dbReference type="ARBA" id="ARBA00022679"/>
    </source>
</evidence>
<comment type="similarity">
    <text evidence="3">Belongs to the class I-like SAM-binding methyltransferase superfamily. Cx-SAM synthase family.</text>
</comment>
<evidence type="ECO:0000313" key="6">
    <source>
        <dbReference type="EMBL" id="OFI35295.1"/>
    </source>
</evidence>
<comment type="caution">
    <text evidence="6">The sequence shown here is derived from an EMBL/GenBank/DDBJ whole genome shotgun (WGS) entry which is preliminary data.</text>
</comment>
<organism evidence="6 7">
    <name type="scientific">Alteromonas lipolytica</name>
    <dbReference type="NCBI Taxonomy" id="1856405"/>
    <lineage>
        <taxon>Bacteria</taxon>
        <taxon>Pseudomonadati</taxon>
        <taxon>Pseudomonadota</taxon>
        <taxon>Gammaproteobacteria</taxon>
        <taxon>Alteromonadales</taxon>
        <taxon>Alteromonadaceae</taxon>
        <taxon>Alteromonas/Salinimonas group</taxon>
        <taxon>Alteromonas</taxon>
    </lineage>
</organism>
<sequence length="243" mass="27018">MVSNKDNLFATPLNQVSDFQFDDAVAEVFPDMISRSIPGYQTIIETIGQLAASKVVSGTNVYDIGCSLGAASFSVSRHCSAGQCQIIAIDSSPAMVERCRRKVEAFQLPNPITVKQGFAQSETITNASMVVMNFTLQFIPPPERPALVQQIYDGLQPGGIFVISEKIRHPTEQGNDLINDLHLQFKRDNGYSELEISQKRAALENVMLIDTFDVHKTRLEQAGFADVVMWYRCYNFMSLVAIK</sequence>
<dbReference type="RefSeq" id="WP_070176213.1">
    <property type="nucleotide sequence ID" value="NZ_BMJR01000001.1"/>
</dbReference>
<dbReference type="SUPFAM" id="SSF53335">
    <property type="entry name" value="S-adenosyl-L-methionine-dependent methyltransferases"/>
    <property type="match status" value="1"/>
</dbReference>
<evidence type="ECO:0000313" key="7">
    <source>
        <dbReference type="Proteomes" id="UP000176037"/>
    </source>
</evidence>
<dbReference type="InterPro" id="IPR005271">
    <property type="entry name" value="CmoA"/>
</dbReference>
<feature type="domain" description="Methyltransferase" evidence="5">
    <location>
        <begin position="61"/>
        <end position="159"/>
    </location>
</feature>
<dbReference type="Pfam" id="PF13649">
    <property type="entry name" value="Methyltransf_25"/>
    <property type="match status" value="1"/>
</dbReference>
<evidence type="ECO:0000256" key="4">
    <source>
        <dbReference type="PIRSR" id="PIRSR006325-1"/>
    </source>
</evidence>
<dbReference type="CDD" id="cd02440">
    <property type="entry name" value="AdoMet_MTases"/>
    <property type="match status" value="1"/>
</dbReference>
<comment type="catalytic activity">
    <reaction evidence="3">
        <text>prephenate + S-adenosyl-L-methionine = carboxy-S-adenosyl-L-methionine + 3-phenylpyruvate + H2O</text>
        <dbReference type="Rhea" id="RHEA:51692"/>
        <dbReference type="ChEBI" id="CHEBI:15377"/>
        <dbReference type="ChEBI" id="CHEBI:18005"/>
        <dbReference type="ChEBI" id="CHEBI:29934"/>
        <dbReference type="ChEBI" id="CHEBI:59789"/>
        <dbReference type="ChEBI" id="CHEBI:134278"/>
    </reaction>
</comment>
<dbReference type="EMBL" id="MJIC01000010">
    <property type="protein sequence ID" value="OFI35295.1"/>
    <property type="molecule type" value="Genomic_DNA"/>
</dbReference>
<dbReference type="InterPro" id="IPR029063">
    <property type="entry name" value="SAM-dependent_MTases_sf"/>
</dbReference>
<dbReference type="AlphaFoldDB" id="A0A1E8FH83"/>
<gene>
    <name evidence="3" type="primary">cmoA</name>
    <name evidence="6" type="ORF">BFC17_17340</name>
</gene>
<feature type="binding site" evidence="3">
    <location>
        <position position="200"/>
    </location>
    <ligand>
        <name>S-adenosyl-L-methionine</name>
        <dbReference type="ChEBI" id="CHEBI:59789"/>
    </ligand>
</feature>
<comment type="caution">
    <text evidence="3">Lacks conserved residue(s) required for the propagation of feature annotation.</text>
</comment>
<accession>A0A1E8FH83</accession>
<dbReference type="NCBIfam" id="NF011995">
    <property type="entry name" value="PRK15451.1"/>
    <property type="match status" value="1"/>
</dbReference>
<dbReference type="Proteomes" id="UP000176037">
    <property type="component" value="Unassembled WGS sequence"/>
</dbReference>